<dbReference type="EMBL" id="JAGHQM010000875">
    <property type="protein sequence ID" value="KAH0558345.1"/>
    <property type="molecule type" value="Genomic_DNA"/>
</dbReference>
<evidence type="ECO:0000313" key="2">
    <source>
        <dbReference type="Proteomes" id="UP000750711"/>
    </source>
</evidence>
<name>A0A9P8LA34_9PEZI</name>
<dbReference type="InterPro" id="IPR043504">
    <property type="entry name" value="Peptidase_S1_PA_chymotrypsin"/>
</dbReference>
<keyword evidence="2" id="KW-1185">Reference proteome</keyword>
<accession>A0A9P8LA34</accession>
<dbReference type="SUPFAM" id="SSF50494">
    <property type="entry name" value="Trypsin-like serine proteases"/>
    <property type="match status" value="1"/>
</dbReference>
<evidence type="ECO:0000313" key="1">
    <source>
        <dbReference type="EMBL" id="KAH0558345.1"/>
    </source>
</evidence>
<dbReference type="Pfam" id="PF08192">
    <property type="entry name" value="Peptidase_S64"/>
    <property type="match status" value="1"/>
</dbReference>
<reference evidence="1" key="1">
    <citation type="submission" date="2021-03" db="EMBL/GenBank/DDBJ databases">
        <title>Comparative genomics and phylogenomic investigation of the class Geoglossomycetes provide insights into ecological specialization and systematics.</title>
        <authorList>
            <person name="Melie T."/>
            <person name="Pirro S."/>
            <person name="Miller A.N."/>
            <person name="Quandt A."/>
        </authorList>
    </citation>
    <scope>NUCLEOTIDE SEQUENCE</scope>
    <source>
        <strain evidence="1">CAQ_001_2017</strain>
    </source>
</reference>
<dbReference type="AlphaFoldDB" id="A0A9P8LA34"/>
<dbReference type="Gene3D" id="2.40.10.10">
    <property type="entry name" value="Trypsin-like serine proteases"/>
    <property type="match status" value="1"/>
</dbReference>
<gene>
    <name evidence="1" type="ORF">GP486_004993</name>
</gene>
<organism evidence="1 2">
    <name type="scientific">Trichoglossum hirsutum</name>
    <dbReference type="NCBI Taxonomy" id="265104"/>
    <lineage>
        <taxon>Eukaryota</taxon>
        <taxon>Fungi</taxon>
        <taxon>Dikarya</taxon>
        <taxon>Ascomycota</taxon>
        <taxon>Pezizomycotina</taxon>
        <taxon>Geoglossomycetes</taxon>
        <taxon>Geoglossales</taxon>
        <taxon>Geoglossaceae</taxon>
        <taxon>Trichoglossum</taxon>
    </lineage>
</organism>
<dbReference type="InterPro" id="IPR009003">
    <property type="entry name" value="Peptidase_S1_PA"/>
</dbReference>
<sequence>MKTSKSAFHSKRKGLKFGEMAATFVSDSSGASRVHRPILLSAEEVSAASCDPGYEDRNCSIVPPLRTFPIEASHPIIESWPVIRAHIMTVLDQSNIKWSSLGVLRRRQTLDQKHDDTTVVLALQKGNEDEVVKRVEEDIYEICKSTGNAGLFVEVLVAEITRFHETYEVEARGGSSLGATGVDHVSGTLGGYIKLTGKNGSRVFALSCHHVVVPNKLASEFCDNSYEAPYVYRKAVGPGQGHHIRVSQPSAMTHIEYVRDKHRSCQLLKQDVIQLRDQVKSNPRVVGKLDVAEDLLRTGLNDLQRSRDFNLHFGTVATTSGYRKSTKIACSLDWALVDAQHTRQGRNEVPRLLFKPLEYSYLSEGNTVTEIAPLSIDEDVMKTGSKTSTTYGRISHIKHDCNIGGNGSTTSEYVVVGREGTLFAAKGDSGAFVLDRRGRLAGLLIAGEEALGTVYVTPIEEVMRDIEEVTGCSVTLP</sequence>
<proteinExistence type="predicted"/>
<dbReference type="InterPro" id="IPR012985">
    <property type="entry name" value="Peptidase_S64_Ssy5"/>
</dbReference>
<protein>
    <submittedName>
        <fullName evidence="1">Uncharacterized protein</fullName>
    </submittedName>
</protein>
<dbReference type="Proteomes" id="UP000750711">
    <property type="component" value="Unassembled WGS sequence"/>
</dbReference>
<comment type="caution">
    <text evidence="1">The sequence shown here is derived from an EMBL/GenBank/DDBJ whole genome shotgun (WGS) entry which is preliminary data.</text>
</comment>